<evidence type="ECO:0000313" key="4">
    <source>
        <dbReference type="Proteomes" id="UP000799437"/>
    </source>
</evidence>
<dbReference type="PANTHER" id="PTHR11735">
    <property type="entry name" value="TRNA N6-ADENOSINE THREONYLCARBAMOYLTRANSFERASE"/>
    <property type="match status" value="1"/>
</dbReference>
<keyword evidence="1" id="KW-0496">Mitochondrion</keyword>
<evidence type="ECO:0000313" key="3">
    <source>
        <dbReference type="EMBL" id="KAF2756414.1"/>
    </source>
</evidence>
<dbReference type="HAMAP" id="MF_01445">
    <property type="entry name" value="TsaD"/>
    <property type="match status" value="1"/>
</dbReference>
<dbReference type="PANTHER" id="PTHR11735:SF6">
    <property type="entry name" value="TRNA N6-ADENOSINE THREONYLCARBAMOYLTRANSFERASE, MITOCHONDRIAL"/>
    <property type="match status" value="1"/>
</dbReference>
<comment type="function">
    <text evidence="1">Required for the formation of a threonylcarbamoyl group on adenosine at position 37 (t(6)A37) in mitochondrial tRNAs that read codons beginning with adenine. Probably involved in the transfer of the threonylcarbamoyl moiety of threonylcarbamoyl-AMP (TC-AMP) to the N6 group of A37. Involved in mitochondrial genome maintenance.</text>
</comment>
<proteinExistence type="inferred from homology"/>
<comment type="subcellular location">
    <subcellularLocation>
        <location evidence="1">Mitochondrion</location>
    </subcellularLocation>
</comment>
<feature type="domain" description="Gcp-like" evidence="2">
    <location>
        <begin position="328"/>
        <end position="454"/>
    </location>
</feature>
<reference evidence="3" key="1">
    <citation type="journal article" date="2020" name="Stud. Mycol.">
        <title>101 Dothideomycetes genomes: a test case for predicting lifestyles and emergence of pathogens.</title>
        <authorList>
            <person name="Haridas S."/>
            <person name="Albert R."/>
            <person name="Binder M."/>
            <person name="Bloem J."/>
            <person name="Labutti K."/>
            <person name="Salamov A."/>
            <person name="Andreopoulos B."/>
            <person name="Baker S."/>
            <person name="Barry K."/>
            <person name="Bills G."/>
            <person name="Bluhm B."/>
            <person name="Cannon C."/>
            <person name="Castanera R."/>
            <person name="Culley D."/>
            <person name="Daum C."/>
            <person name="Ezra D."/>
            <person name="Gonzalez J."/>
            <person name="Henrissat B."/>
            <person name="Kuo A."/>
            <person name="Liang C."/>
            <person name="Lipzen A."/>
            <person name="Lutzoni F."/>
            <person name="Magnuson J."/>
            <person name="Mondo S."/>
            <person name="Nolan M."/>
            <person name="Ohm R."/>
            <person name="Pangilinan J."/>
            <person name="Park H.-J."/>
            <person name="Ramirez L."/>
            <person name="Alfaro M."/>
            <person name="Sun H."/>
            <person name="Tritt A."/>
            <person name="Yoshinaga Y."/>
            <person name="Zwiers L.-H."/>
            <person name="Turgeon B."/>
            <person name="Goodwin S."/>
            <person name="Spatafora J."/>
            <person name="Crous P."/>
            <person name="Grigoriev I."/>
        </authorList>
    </citation>
    <scope>NUCLEOTIDE SEQUENCE</scope>
    <source>
        <strain evidence="3">CBS 121739</strain>
    </source>
</reference>
<dbReference type="RefSeq" id="XP_033598865.1">
    <property type="nucleotide sequence ID" value="XM_033742818.1"/>
</dbReference>
<dbReference type="Proteomes" id="UP000799437">
    <property type="component" value="Unassembled WGS sequence"/>
</dbReference>
<dbReference type="EMBL" id="ML996575">
    <property type="protein sequence ID" value="KAF2756414.1"/>
    <property type="molecule type" value="Genomic_DNA"/>
</dbReference>
<dbReference type="GeneID" id="54483872"/>
<dbReference type="AlphaFoldDB" id="A0A6A6W319"/>
<keyword evidence="1" id="KW-0808">Transferase</keyword>
<comment type="catalytic activity">
    <reaction evidence="1">
        <text>L-threonylcarbamoyladenylate + adenosine(37) in tRNA = N(6)-L-threonylcarbamoyladenosine(37) in tRNA + AMP + H(+)</text>
        <dbReference type="Rhea" id="RHEA:37059"/>
        <dbReference type="Rhea" id="RHEA-COMP:10162"/>
        <dbReference type="Rhea" id="RHEA-COMP:10163"/>
        <dbReference type="ChEBI" id="CHEBI:15378"/>
        <dbReference type="ChEBI" id="CHEBI:73682"/>
        <dbReference type="ChEBI" id="CHEBI:74411"/>
        <dbReference type="ChEBI" id="CHEBI:74418"/>
        <dbReference type="ChEBI" id="CHEBI:456215"/>
        <dbReference type="EC" id="2.3.1.234"/>
    </reaction>
</comment>
<feature type="domain" description="Gcp-like" evidence="2">
    <location>
        <begin position="142"/>
        <end position="260"/>
    </location>
</feature>
<dbReference type="OrthoDB" id="10259622at2759"/>
<comment type="cofactor">
    <cofactor evidence="1">
        <name>a divalent metal cation</name>
        <dbReference type="ChEBI" id="CHEBI:60240"/>
    </cofactor>
    <text evidence="1">Binds 1 divalent metal cation per subunit.</text>
</comment>
<evidence type="ECO:0000256" key="1">
    <source>
        <dbReference type="HAMAP-Rule" id="MF_03179"/>
    </source>
</evidence>
<dbReference type="InterPro" id="IPR043129">
    <property type="entry name" value="ATPase_NBD"/>
</dbReference>
<keyword evidence="1" id="KW-0012">Acyltransferase</keyword>
<dbReference type="GO" id="GO:0061711">
    <property type="term" value="F:tRNA N(6)-L-threonylcarbamoyladenine synthase activity"/>
    <property type="evidence" value="ECO:0007669"/>
    <property type="project" value="UniProtKB-EC"/>
</dbReference>
<dbReference type="GO" id="GO:0005739">
    <property type="term" value="C:mitochondrion"/>
    <property type="evidence" value="ECO:0007669"/>
    <property type="project" value="UniProtKB-SubCell"/>
</dbReference>
<keyword evidence="4" id="KW-1185">Reference proteome</keyword>
<dbReference type="Pfam" id="PF00814">
    <property type="entry name" value="TsaD"/>
    <property type="match status" value="2"/>
</dbReference>
<dbReference type="InterPro" id="IPR000905">
    <property type="entry name" value="Gcp-like_dom"/>
</dbReference>
<organism evidence="3 4">
    <name type="scientific">Pseudovirgaria hyperparasitica</name>
    <dbReference type="NCBI Taxonomy" id="470096"/>
    <lineage>
        <taxon>Eukaryota</taxon>
        <taxon>Fungi</taxon>
        <taxon>Dikarya</taxon>
        <taxon>Ascomycota</taxon>
        <taxon>Pezizomycotina</taxon>
        <taxon>Dothideomycetes</taxon>
        <taxon>Dothideomycetes incertae sedis</taxon>
        <taxon>Acrospermales</taxon>
        <taxon>Acrospermaceae</taxon>
        <taxon>Pseudovirgaria</taxon>
    </lineage>
</organism>
<dbReference type="SUPFAM" id="SSF53067">
    <property type="entry name" value="Actin-like ATPase domain"/>
    <property type="match status" value="2"/>
</dbReference>
<evidence type="ECO:0000259" key="2">
    <source>
        <dbReference type="Pfam" id="PF00814"/>
    </source>
</evidence>
<protein>
    <submittedName>
        <fullName evidence="3">Putative O-sialoglyco protein endopeptidase</fullName>
    </submittedName>
</protein>
<keyword evidence="1" id="KW-0479">Metal-binding</keyword>
<dbReference type="InterPro" id="IPR022450">
    <property type="entry name" value="TsaD"/>
</dbReference>
<dbReference type="PROSITE" id="PS01016">
    <property type="entry name" value="GLYCOPROTEASE"/>
    <property type="match status" value="1"/>
</dbReference>
<dbReference type="GO" id="GO:0072670">
    <property type="term" value="P:mitochondrial tRNA threonylcarbamoyladenosine modification"/>
    <property type="evidence" value="ECO:0007669"/>
    <property type="project" value="TreeGrafter"/>
</dbReference>
<comment type="similarity">
    <text evidence="1">Belongs to the KAE1 / TsaD family.</text>
</comment>
<dbReference type="GO" id="GO:0046872">
    <property type="term" value="F:metal ion binding"/>
    <property type="evidence" value="ECO:0007669"/>
    <property type="project" value="UniProtKB-KW"/>
</dbReference>
<keyword evidence="1" id="KW-0819">tRNA processing</keyword>
<comment type="subunit">
    <text evidence="1">Homodimer.</text>
</comment>
<gene>
    <name evidence="3" type="ORF">EJ05DRAFT_466727</name>
</gene>
<dbReference type="InterPro" id="IPR017860">
    <property type="entry name" value="Peptidase_M22_CS"/>
</dbReference>
<dbReference type="Gene3D" id="3.30.420.40">
    <property type="match status" value="2"/>
</dbReference>
<name>A0A6A6W319_9PEZI</name>
<accession>A0A6A6W319</accession>
<sequence length="487" mass="53470">MYTRTAPWKSLRGLLLTSRHPCPRLNTTLHTLRSSLCTLAIETSCDDTSVAVLEYKSDPRDPVLRQGSQAKLRYHKTLTSRNKPYGGIHPVVALESHQENLAILVREALRSLPDAAHDESTSVRSISVRCESRENTNKVIPDFISVTRGPGMRSNLNTGLDLAKGLAVAWDVPLIGVHHMHAHALTPRFLSASDVLGSRQDDTEVLPEVAPAFPFLSLLVSGGHTLLIQTNSLTEHRVLATTMDIAIGVCLDKIARAVLPEQVLNSSPNTMYGAVLERFAFANGAEDHAYEPPGGLYGPTVPKPSQYGWTIPAPFNKINAQSIERHKANNNEFAFSFTGLTTSIERIVDTLKLKSPCTSEEDEVQERRALAREAMQAVFEHVGQRIVLALRDTQKENPELASRLQTLVVSGGVAANKYLRCILSPYLAARGYADMSFVYPPVEYCTDNAAMIAWAGMEMFTAGHTTSLAARSIRKWPIDAILDPPST</sequence>